<feature type="compositionally biased region" description="Polar residues" evidence="1">
    <location>
        <begin position="140"/>
        <end position="150"/>
    </location>
</feature>
<feature type="region of interest" description="Disordered" evidence="1">
    <location>
        <begin position="74"/>
        <end position="150"/>
    </location>
</feature>
<feature type="compositionally biased region" description="Basic and acidic residues" evidence="1">
    <location>
        <begin position="125"/>
        <end position="136"/>
    </location>
</feature>
<keyword evidence="4" id="KW-1185">Reference proteome</keyword>
<organism evidence="3 4">
    <name type="scientific">Sodiomyces alkalinus (strain CBS 110278 / VKM F-3762 / F11)</name>
    <name type="common">Alkaliphilic filamentous fungus</name>
    <dbReference type="NCBI Taxonomy" id="1314773"/>
    <lineage>
        <taxon>Eukaryota</taxon>
        <taxon>Fungi</taxon>
        <taxon>Dikarya</taxon>
        <taxon>Ascomycota</taxon>
        <taxon>Pezizomycotina</taxon>
        <taxon>Sordariomycetes</taxon>
        <taxon>Hypocreomycetidae</taxon>
        <taxon>Glomerellales</taxon>
        <taxon>Plectosphaerellaceae</taxon>
        <taxon>Sodiomyces</taxon>
    </lineage>
</organism>
<dbReference type="OrthoDB" id="5427070at2759"/>
<dbReference type="AlphaFoldDB" id="A0A3N2Q682"/>
<dbReference type="Proteomes" id="UP000272025">
    <property type="component" value="Unassembled WGS sequence"/>
</dbReference>
<dbReference type="EMBL" id="ML119051">
    <property type="protein sequence ID" value="ROT42135.1"/>
    <property type="molecule type" value="Genomic_DNA"/>
</dbReference>
<reference evidence="3 4" key="1">
    <citation type="journal article" date="2018" name="Mol. Ecol.">
        <title>The obligate alkalophilic soda-lake fungus Sodiomyces alkalinus has shifted to a protein diet.</title>
        <authorList>
            <person name="Grum-Grzhimaylo A.A."/>
            <person name="Falkoski D.L."/>
            <person name="van den Heuvel J."/>
            <person name="Valero-Jimenez C.A."/>
            <person name="Min B."/>
            <person name="Choi I.G."/>
            <person name="Lipzen A."/>
            <person name="Daum C.G."/>
            <person name="Aanen D.K."/>
            <person name="Tsang A."/>
            <person name="Henrissat B."/>
            <person name="Bilanenko E.N."/>
            <person name="de Vries R.P."/>
            <person name="van Kan J.A.L."/>
            <person name="Grigoriev I.V."/>
            <person name="Debets A.J.M."/>
        </authorList>
    </citation>
    <scope>NUCLEOTIDE SEQUENCE [LARGE SCALE GENOMIC DNA]</scope>
    <source>
        <strain evidence="3 4">F11</strain>
    </source>
</reference>
<feature type="compositionally biased region" description="Basic and acidic residues" evidence="1">
    <location>
        <begin position="98"/>
        <end position="115"/>
    </location>
</feature>
<dbReference type="RefSeq" id="XP_028469941.1">
    <property type="nucleotide sequence ID" value="XM_028615715.1"/>
</dbReference>
<keyword evidence="2" id="KW-0472">Membrane</keyword>
<proteinExistence type="predicted"/>
<feature type="compositionally biased region" description="Acidic residues" evidence="1">
    <location>
        <begin position="85"/>
        <end position="97"/>
    </location>
</feature>
<sequence length="150" mass="16667">MGDKTALKPLLVTAAVSLLLFLIGTYVALPVWRRARQRYAQYIPLDSLSSQTSSFRQRVQNGLSQFAANPFWRRNPSGGTVVDGDAFDDGVASEDGEELGHVDPNSRRRLAEDAQRNGPDNTGRLSRDLEEGFRDDSSDEGGNNRNSRRR</sequence>
<accession>A0A3N2Q682</accession>
<gene>
    <name evidence="3" type="ORF">SODALDRAFT_8210</name>
</gene>
<evidence type="ECO:0000256" key="1">
    <source>
        <dbReference type="SAM" id="MobiDB-lite"/>
    </source>
</evidence>
<dbReference type="STRING" id="1314773.A0A3N2Q682"/>
<protein>
    <submittedName>
        <fullName evidence="3">Uncharacterized protein</fullName>
    </submittedName>
</protein>
<dbReference type="GeneID" id="39584192"/>
<keyword evidence="2" id="KW-0812">Transmembrane</keyword>
<evidence type="ECO:0000256" key="2">
    <source>
        <dbReference type="SAM" id="Phobius"/>
    </source>
</evidence>
<feature type="transmembrane region" description="Helical" evidence="2">
    <location>
        <begin position="6"/>
        <end position="29"/>
    </location>
</feature>
<name>A0A3N2Q682_SODAK</name>
<evidence type="ECO:0000313" key="3">
    <source>
        <dbReference type="EMBL" id="ROT42135.1"/>
    </source>
</evidence>
<keyword evidence="2" id="KW-1133">Transmembrane helix</keyword>
<evidence type="ECO:0000313" key="4">
    <source>
        <dbReference type="Proteomes" id="UP000272025"/>
    </source>
</evidence>